<feature type="region of interest" description="Disordered" evidence="1">
    <location>
        <begin position="88"/>
        <end position="107"/>
    </location>
</feature>
<reference evidence="2 3" key="1">
    <citation type="journal article" date="2022" name="G3 (Bethesda)">
        <title>Whole-genome sequence and methylome profiling of the almond [Prunus dulcis (Mill.) D.A. Webb] cultivar 'Nonpareil'.</title>
        <authorList>
            <person name="D'Amico-Willman K.M."/>
            <person name="Ouma W.Z."/>
            <person name="Meulia T."/>
            <person name="Sideli G.M."/>
            <person name="Gradziel T.M."/>
            <person name="Fresnedo-Ramirez J."/>
        </authorList>
    </citation>
    <scope>NUCLEOTIDE SEQUENCE [LARGE SCALE GENOMIC DNA]</scope>
    <source>
        <strain evidence="2">Clone GOH B32 T37-40</strain>
    </source>
</reference>
<proteinExistence type="predicted"/>
<dbReference type="AlphaFoldDB" id="A0AAD4YT03"/>
<name>A0AAD4YT03_PRUDU</name>
<protein>
    <submittedName>
        <fullName evidence="2">Uncharacterized protein</fullName>
    </submittedName>
</protein>
<keyword evidence="3" id="KW-1185">Reference proteome</keyword>
<organism evidence="2 3">
    <name type="scientific">Prunus dulcis</name>
    <name type="common">Almond</name>
    <name type="synonym">Amygdalus dulcis</name>
    <dbReference type="NCBI Taxonomy" id="3755"/>
    <lineage>
        <taxon>Eukaryota</taxon>
        <taxon>Viridiplantae</taxon>
        <taxon>Streptophyta</taxon>
        <taxon>Embryophyta</taxon>
        <taxon>Tracheophyta</taxon>
        <taxon>Spermatophyta</taxon>
        <taxon>Magnoliopsida</taxon>
        <taxon>eudicotyledons</taxon>
        <taxon>Gunneridae</taxon>
        <taxon>Pentapetalae</taxon>
        <taxon>rosids</taxon>
        <taxon>fabids</taxon>
        <taxon>Rosales</taxon>
        <taxon>Rosaceae</taxon>
        <taxon>Amygdaloideae</taxon>
        <taxon>Amygdaleae</taxon>
        <taxon>Prunus</taxon>
    </lineage>
</organism>
<gene>
    <name evidence="2" type="ORF">L3X38_030378</name>
</gene>
<comment type="caution">
    <text evidence="2">The sequence shown here is derived from an EMBL/GenBank/DDBJ whole genome shotgun (WGS) entry which is preliminary data.</text>
</comment>
<sequence>MSYIEGNRIYILYPPWKQIAPLVETIPSNPYFVLQKIGLSGMGGAGLGGAGRVWAALGRSGLNEAGLGGARQAGLGGARWVWAALGGSGRGNDPDLELTEPPPDVGN</sequence>
<accession>A0AAD4YT03</accession>
<dbReference type="EMBL" id="JAJFAZ020000006">
    <property type="protein sequence ID" value="KAI5321307.1"/>
    <property type="molecule type" value="Genomic_DNA"/>
</dbReference>
<evidence type="ECO:0000256" key="1">
    <source>
        <dbReference type="SAM" id="MobiDB-lite"/>
    </source>
</evidence>
<evidence type="ECO:0000313" key="3">
    <source>
        <dbReference type="Proteomes" id="UP001054821"/>
    </source>
</evidence>
<evidence type="ECO:0000313" key="2">
    <source>
        <dbReference type="EMBL" id="KAI5321307.1"/>
    </source>
</evidence>
<dbReference type="Proteomes" id="UP001054821">
    <property type="component" value="Chromosome 6"/>
</dbReference>